<organism evidence="5 6">
    <name type="scientific">Natrinema hispanicum</name>
    <dbReference type="NCBI Taxonomy" id="392421"/>
    <lineage>
        <taxon>Archaea</taxon>
        <taxon>Methanobacteriati</taxon>
        <taxon>Methanobacteriota</taxon>
        <taxon>Stenosarchaea group</taxon>
        <taxon>Halobacteria</taxon>
        <taxon>Halobacteriales</taxon>
        <taxon>Natrialbaceae</taxon>
        <taxon>Natrinema</taxon>
    </lineage>
</organism>
<dbReference type="AlphaFoldDB" id="A0A1I0DAV3"/>
<dbReference type="Proteomes" id="UP000199320">
    <property type="component" value="Unassembled WGS sequence"/>
</dbReference>
<dbReference type="SUPFAM" id="SSF55781">
    <property type="entry name" value="GAF domain-like"/>
    <property type="match status" value="1"/>
</dbReference>
<accession>A0A1I0DAV3</accession>
<dbReference type="InterPro" id="IPR031803">
    <property type="entry name" value="BAT_GAF/HTH-assoc"/>
</dbReference>
<proteinExistence type="predicted"/>
<dbReference type="InterPro" id="IPR003018">
    <property type="entry name" value="GAF"/>
</dbReference>
<dbReference type="SMART" id="SM00065">
    <property type="entry name" value="GAF"/>
    <property type="match status" value="1"/>
</dbReference>
<dbReference type="InterPro" id="IPR007050">
    <property type="entry name" value="HTH_bacterioopsin"/>
</dbReference>
<protein>
    <submittedName>
        <fullName evidence="5">GAF domain-containing protein</fullName>
    </submittedName>
</protein>
<dbReference type="PANTHER" id="PTHR34236:SF1">
    <property type="entry name" value="DIMETHYL SULFOXIDE REDUCTASE TRANSCRIPTIONAL ACTIVATOR"/>
    <property type="match status" value="1"/>
</dbReference>
<evidence type="ECO:0000256" key="3">
    <source>
        <dbReference type="SAM" id="Coils"/>
    </source>
</evidence>
<dbReference type="PANTHER" id="PTHR34236">
    <property type="entry name" value="DIMETHYL SULFOXIDE REDUCTASE TRANSCRIPTIONAL ACTIVATOR"/>
    <property type="match status" value="1"/>
</dbReference>
<evidence type="ECO:0000313" key="5">
    <source>
        <dbReference type="EMBL" id="SET29227.1"/>
    </source>
</evidence>
<dbReference type="RefSeq" id="WP_092931441.1">
    <property type="nucleotide sequence ID" value="NZ_FOIC01000005.1"/>
</dbReference>
<dbReference type="Pfam" id="PF04967">
    <property type="entry name" value="HTH_10"/>
    <property type="match status" value="1"/>
</dbReference>
<dbReference type="Gene3D" id="3.30.450.40">
    <property type="match status" value="1"/>
</dbReference>
<name>A0A1I0DAV3_9EURY</name>
<sequence>MIRSLEDAETTPECVLVGTSEWIRTATAELADEAVTVAGVVSAASDLTDDRLETATCVLTDERAALAAVDGACPIVYAIDSTADEAIDDLRTEGATEIVVKRSVQKPRLLAQRLQRTLAAAECERERALTDRHRYRAALDALSNATSHVLAVDSEPAACESLVDIVADVLEIDGVVYRFDDRATELRPVAYSAAYESTAGSPAAVEPNGSSIWETFITGEPSTADDIATSPAAPAATAAQSGLAVSLGEHGVFVAVSSAPDADVSGAVELVEPFVVATEAALDWIGQRQRFHDRERELERHARRLERLDAALETRRDIEQFLLAADSRTALERGVLARLTECDACSLAWFGEPDANGNSLEPRAHAGHDRGYLDAVTVPTVDESTAEPAGRAARAKAPVYVENVAASVHDGAWRGDALSRNVQCVYAVPLVYDGVLYGVLSIYGDQQDAFDEPFRSMLADLSGTIAYAIDAVNRTHALSATDRTEVELEVAADATLCRLAAFLDERVLYAGATARDDEAQVVFAAVDGPLERPIETEAHAPVDGISQVVTVAEHEAETVLQLRLTEPSLGAITDAHGAQLREFVADTSGGRARIDVPDAVDVRDLIAGISRNGPDVSMVACRAVATDGCSTVANHARSALLETFTDRQREVVQTAYHGGFFEWPRHANGEEIADSLEISSPAFHKHVRAVERKLFAVLFEGATASEVN</sequence>
<dbReference type="EMBL" id="FOIC01000005">
    <property type="protein sequence ID" value="SET29227.1"/>
    <property type="molecule type" value="Genomic_DNA"/>
</dbReference>
<evidence type="ECO:0000256" key="2">
    <source>
        <dbReference type="ARBA" id="ARBA00023163"/>
    </source>
</evidence>
<gene>
    <name evidence="5" type="ORF">SAMN04488694_10581</name>
</gene>
<dbReference type="Pfam" id="PF15915">
    <property type="entry name" value="BAT"/>
    <property type="match status" value="1"/>
</dbReference>
<dbReference type="STRING" id="392421.SAMN04488694_10581"/>
<evidence type="ECO:0000256" key="1">
    <source>
        <dbReference type="ARBA" id="ARBA00023015"/>
    </source>
</evidence>
<dbReference type="Pfam" id="PF13185">
    <property type="entry name" value="GAF_2"/>
    <property type="match status" value="1"/>
</dbReference>
<dbReference type="OrthoDB" id="342253at2157"/>
<evidence type="ECO:0000313" key="6">
    <source>
        <dbReference type="Proteomes" id="UP000199320"/>
    </source>
</evidence>
<reference evidence="6" key="1">
    <citation type="submission" date="2016-10" db="EMBL/GenBank/DDBJ databases">
        <authorList>
            <person name="Varghese N."/>
            <person name="Submissions S."/>
        </authorList>
    </citation>
    <scope>NUCLEOTIDE SEQUENCE [LARGE SCALE GENOMIC DNA]</scope>
    <source>
        <strain evidence="6">CDM_6</strain>
    </source>
</reference>
<keyword evidence="1" id="KW-0805">Transcription regulation</keyword>
<keyword evidence="6" id="KW-1185">Reference proteome</keyword>
<evidence type="ECO:0000259" key="4">
    <source>
        <dbReference type="SMART" id="SM00065"/>
    </source>
</evidence>
<feature type="coiled-coil region" evidence="3">
    <location>
        <begin position="288"/>
        <end position="315"/>
    </location>
</feature>
<keyword evidence="3" id="KW-0175">Coiled coil</keyword>
<dbReference type="InterPro" id="IPR029016">
    <property type="entry name" value="GAF-like_dom_sf"/>
</dbReference>
<feature type="domain" description="GAF" evidence="4">
    <location>
        <begin position="326"/>
        <end position="479"/>
    </location>
</feature>
<keyword evidence="2" id="KW-0804">Transcription</keyword>